<dbReference type="GeneID" id="103196344"/>
<evidence type="ECO:0000256" key="36">
    <source>
        <dbReference type="ARBA" id="ARBA00049117"/>
    </source>
</evidence>
<comment type="catalytic activity">
    <reaction evidence="34">
        <text>a ribonucleoside 5'-diphosphate + H2O = a ribonucleoside 5'-phosphate + phosphate + H(+)</text>
        <dbReference type="Rhea" id="RHEA:36799"/>
        <dbReference type="ChEBI" id="CHEBI:15377"/>
        <dbReference type="ChEBI" id="CHEBI:15378"/>
        <dbReference type="ChEBI" id="CHEBI:43474"/>
        <dbReference type="ChEBI" id="CHEBI:57930"/>
        <dbReference type="ChEBI" id="CHEBI:58043"/>
    </reaction>
    <physiologicalReaction direction="left-to-right" evidence="34">
        <dbReference type="Rhea" id="RHEA:36800"/>
    </physiologicalReaction>
</comment>
<evidence type="ECO:0000256" key="9">
    <source>
        <dbReference type="ARBA" id="ARBA00022741"/>
    </source>
</evidence>
<evidence type="ECO:0000256" key="12">
    <source>
        <dbReference type="ARBA" id="ARBA00022840"/>
    </source>
</evidence>
<reference evidence="46" key="1">
    <citation type="submission" date="2025-08" db="UniProtKB">
        <authorList>
            <consortium name="RefSeq"/>
        </authorList>
    </citation>
    <scope>IDENTIFICATION</scope>
</reference>
<evidence type="ECO:0000256" key="26">
    <source>
        <dbReference type="ARBA" id="ARBA00047358"/>
    </source>
</evidence>
<comment type="catalytic activity">
    <reaction evidence="28">
        <text>a ribonucleoside 5'-triphosphate + H2O = a ribonucleoside 5'-diphosphate + phosphate + H(+)</text>
        <dbReference type="Rhea" id="RHEA:23680"/>
        <dbReference type="ChEBI" id="CHEBI:15377"/>
        <dbReference type="ChEBI" id="CHEBI:15378"/>
        <dbReference type="ChEBI" id="CHEBI:43474"/>
        <dbReference type="ChEBI" id="CHEBI:57930"/>
        <dbReference type="ChEBI" id="CHEBI:61557"/>
    </reaction>
    <physiologicalReaction direction="left-to-right" evidence="28">
        <dbReference type="Rhea" id="RHEA:23681"/>
    </physiologicalReaction>
</comment>
<accession>A0A8B6ZSZ8</accession>
<dbReference type="RefSeq" id="XP_007938247.2">
    <property type="nucleotide sequence ID" value="XM_007940056.2"/>
</dbReference>
<keyword evidence="12 43" id="KW-0067">ATP-binding</keyword>
<comment type="similarity">
    <text evidence="5 44">Belongs to the GDA1/CD39 NTPase family.</text>
</comment>
<evidence type="ECO:0000256" key="33">
    <source>
        <dbReference type="ARBA" id="ARBA00048778"/>
    </source>
</evidence>
<evidence type="ECO:0000256" key="3">
    <source>
        <dbReference type="ARBA" id="ARBA00004141"/>
    </source>
</evidence>
<dbReference type="OrthoDB" id="6372431at2759"/>
<evidence type="ECO:0000256" key="8">
    <source>
        <dbReference type="ARBA" id="ARBA00022692"/>
    </source>
</evidence>
<evidence type="ECO:0000256" key="35">
    <source>
        <dbReference type="ARBA" id="ARBA00049104"/>
    </source>
</evidence>
<evidence type="ECO:0000256" key="29">
    <source>
        <dbReference type="ARBA" id="ARBA00048136"/>
    </source>
</evidence>
<dbReference type="AlphaFoldDB" id="A0A8B6ZSZ8"/>
<comment type="catalytic activity">
    <reaction evidence="38">
        <text>UTP + 2 H2O = UMP + 2 phosphate + 2 H(+)</text>
        <dbReference type="Rhea" id="RHEA:64896"/>
        <dbReference type="ChEBI" id="CHEBI:15377"/>
        <dbReference type="ChEBI" id="CHEBI:15378"/>
        <dbReference type="ChEBI" id="CHEBI:43474"/>
        <dbReference type="ChEBI" id="CHEBI:46398"/>
        <dbReference type="ChEBI" id="CHEBI:57865"/>
    </reaction>
    <physiologicalReaction direction="left-to-right" evidence="38">
        <dbReference type="Rhea" id="RHEA:64897"/>
    </physiologicalReaction>
</comment>
<evidence type="ECO:0000256" key="20">
    <source>
        <dbReference type="ARBA" id="ARBA00042147"/>
    </source>
</evidence>
<evidence type="ECO:0000256" key="17">
    <source>
        <dbReference type="ARBA" id="ARBA00023180"/>
    </source>
</evidence>
<dbReference type="Pfam" id="PF01150">
    <property type="entry name" value="GDA1_CD39"/>
    <property type="match status" value="1"/>
</dbReference>
<comment type="subcellular location">
    <subcellularLocation>
        <location evidence="4">Membrane</location>
        <location evidence="4">Caveola</location>
    </subcellularLocation>
    <subcellularLocation>
        <location evidence="3">Membrane</location>
        <topology evidence="3">Multi-pass membrane protein</topology>
    </subcellularLocation>
</comment>
<evidence type="ECO:0000256" key="15">
    <source>
        <dbReference type="ARBA" id="ARBA00023136"/>
    </source>
</evidence>
<keyword evidence="45" id="KW-1185">Reference proteome</keyword>
<evidence type="ECO:0000256" key="40">
    <source>
        <dbReference type="ARBA" id="ARBA00049373"/>
    </source>
</evidence>
<evidence type="ECO:0000256" key="10">
    <source>
        <dbReference type="ARBA" id="ARBA00022801"/>
    </source>
</evidence>
<keyword evidence="14" id="KW-1133">Transmembrane helix</keyword>
<keyword evidence="8" id="KW-0812">Transmembrane</keyword>
<evidence type="ECO:0000256" key="32">
    <source>
        <dbReference type="ARBA" id="ARBA00048517"/>
    </source>
</evidence>
<evidence type="ECO:0000256" key="11">
    <source>
        <dbReference type="ARBA" id="ARBA00022837"/>
    </source>
</evidence>
<comment type="catalytic activity">
    <reaction evidence="35">
        <text>CTP + H2O = CDP + phosphate + H(+)</text>
        <dbReference type="Rhea" id="RHEA:29387"/>
        <dbReference type="ChEBI" id="CHEBI:15377"/>
        <dbReference type="ChEBI" id="CHEBI:15378"/>
        <dbReference type="ChEBI" id="CHEBI:37563"/>
        <dbReference type="ChEBI" id="CHEBI:43474"/>
        <dbReference type="ChEBI" id="CHEBI:58069"/>
    </reaction>
    <physiologicalReaction direction="left-to-right" evidence="35">
        <dbReference type="Rhea" id="RHEA:29388"/>
    </physiologicalReaction>
</comment>
<evidence type="ECO:0000256" key="16">
    <source>
        <dbReference type="ARBA" id="ARBA00023157"/>
    </source>
</evidence>
<evidence type="ECO:0000256" key="21">
    <source>
        <dbReference type="ARBA" id="ARBA00042196"/>
    </source>
</evidence>
<dbReference type="PANTHER" id="PTHR11782">
    <property type="entry name" value="ADENOSINE/GUANOSINE DIPHOSPHATASE"/>
    <property type="match status" value="1"/>
</dbReference>
<comment type="subunit">
    <text evidence="6">Homodimer; disulfide-linked.</text>
</comment>
<dbReference type="Gene3D" id="3.30.420.40">
    <property type="match status" value="1"/>
</dbReference>
<keyword evidence="13" id="KW-0460">Magnesium</keyword>
<evidence type="ECO:0000256" key="22">
    <source>
        <dbReference type="ARBA" id="ARBA00044280"/>
    </source>
</evidence>
<dbReference type="PANTHER" id="PTHR11782:SF32">
    <property type="entry name" value="ECTONUCLEOSIDE TRIPHOSPHATE DIPHOSPHOHYDROLASE 1"/>
    <property type="match status" value="1"/>
</dbReference>
<dbReference type="GO" id="GO:0017111">
    <property type="term" value="F:ribonucleoside triphosphate phosphatase activity"/>
    <property type="evidence" value="ECO:0007669"/>
    <property type="project" value="TreeGrafter"/>
</dbReference>
<evidence type="ECO:0000256" key="42">
    <source>
        <dbReference type="ARBA" id="ARBA00049526"/>
    </source>
</evidence>
<comment type="catalytic activity">
    <reaction evidence="40">
        <text>CTP + 2 H2O = CMP + 2 phosphate + 2 H(+)</text>
        <dbReference type="Rhea" id="RHEA:64908"/>
        <dbReference type="ChEBI" id="CHEBI:15377"/>
        <dbReference type="ChEBI" id="CHEBI:15378"/>
        <dbReference type="ChEBI" id="CHEBI:37563"/>
        <dbReference type="ChEBI" id="CHEBI:43474"/>
        <dbReference type="ChEBI" id="CHEBI:60377"/>
    </reaction>
    <physiologicalReaction direction="left-to-right" evidence="40">
        <dbReference type="Rhea" id="RHEA:64909"/>
    </physiologicalReaction>
</comment>
<evidence type="ECO:0000256" key="25">
    <source>
        <dbReference type="ARBA" id="ARBA00047297"/>
    </source>
</evidence>
<comment type="catalytic activity">
    <reaction evidence="30">
        <text>GDP + H2O = GMP + phosphate + H(+)</text>
        <dbReference type="Rhea" id="RHEA:22156"/>
        <dbReference type="ChEBI" id="CHEBI:15377"/>
        <dbReference type="ChEBI" id="CHEBI:15378"/>
        <dbReference type="ChEBI" id="CHEBI:43474"/>
        <dbReference type="ChEBI" id="CHEBI:58115"/>
        <dbReference type="ChEBI" id="CHEBI:58189"/>
    </reaction>
    <physiologicalReaction direction="left-to-right" evidence="30">
        <dbReference type="Rhea" id="RHEA:22157"/>
    </physiologicalReaction>
</comment>
<comment type="catalytic activity">
    <reaction evidence="29">
        <text>CDP + H2O = CMP + phosphate + H(+)</text>
        <dbReference type="Rhea" id="RHEA:64880"/>
        <dbReference type="ChEBI" id="CHEBI:15377"/>
        <dbReference type="ChEBI" id="CHEBI:15378"/>
        <dbReference type="ChEBI" id="CHEBI:43474"/>
        <dbReference type="ChEBI" id="CHEBI:58069"/>
        <dbReference type="ChEBI" id="CHEBI:60377"/>
    </reaction>
    <physiologicalReaction direction="left-to-right" evidence="29">
        <dbReference type="Rhea" id="RHEA:64881"/>
    </physiologicalReaction>
</comment>
<evidence type="ECO:0000256" key="38">
    <source>
        <dbReference type="ARBA" id="ARBA00049315"/>
    </source>
</evidence>
<evidence type="ECO:0000256" key="2">
    <source>
        <dbReference type="ARBA" id="ARBA00001946"/>
    </source>
</evidence>
<keyword evidence="16" id="KW-1015">Disulfide bond</keyword>
<evidence type="ECO:0000256" key="41">
    <source>
        <dbReference type="ARBA" id="ARBA00049502"/>
    </source>
</evidence>
<comment type="catalytic activity">
    <reaction evidence="36">
        <text>GTP + H2O = GDP + phosphate + H(+)</text>
        <dbReference type="Rhea" id="RHEA:19669"/>
        <dbReference type="ChEBI" id="CHEBI:15377"/>
        <dbReference type="ChEBI" id="CHEBI:15378"/>
        <dbReference type="ChEBI" id="CHEBI:37565"/>
        <dbReference type="ChEBI" id="CHEBI:43474"/>
        <dbReference type="ChEBI" id="CHEBI:58189"/>
    </reaction>
    <physiologicalReaction direction="left-to-right" evidence="36">
        <dbReference type="Rhea" id="RHEA:19670"/>
    </physiologicalReaction>
</comment>
<comment type="catalytic activity">
    <reaction evidence="25">
        <text>a ribonucleoside 5'-triphosphate + 2 H2O = a ribonucleoside 5'-phosphate + 2 phosphate + 2 H(+)</text>
        <dbReference type="Rhea" id="RHEA:36795"/>
        <dbReference type="ChEBI" id="CHEBI:15377"/>
        <dbReference type="ChEBI" id="CHEBI:15378"/>
        <dbReference type="ChEBI" id="CHEBI:43474"/>
        <dbReference type="ChEBI" id="CHEBI:58043"/>
        <dbReference type="ChEBI" id="CHEBI:61557"/>
        <dbReference type="EC" id="3.6.1.5"/>
    </reaction>
    <physiologicalReaction direction="left-to-right" evidence="25">
        <dbReference type="Rhea" id="RHEA:36796"/>
    </physiologicalReaction>
</comment>
<comment type="cofactor">
    <cofactor evidence="1">
        <name>Ca(2+)</name>
        <dbReference type="ChEBI" id="CHEBI:29108"/>
    </cofactor>
</comment>
<organism evidence="45 46">
    <name type="scientific">Orycteropus afer afer</name>
    <dbReference type="NCBI Taxonomy" id="1230840"/>
    <lineage>
        <taxon>Eukaryota</taxon>
        <taxon>Metazoa</taxon>
        <taxon>Chordata</taxon>
        <taxon>Craniata</taxon>
        <taxon>Vertebrata</taxon>
        <taxon>Euteleostomi</taxon>
        <taxon>Mammalia</taxon>
        <taxon>Eutheria</taxon>
        <taxon>Afrotheria</taxon>
        <taxon>Tubulidentata</taxon>
        <taxon>Orycteropodidae</taxon>
        <taxon>Orycteropus</taxon>
    </lineage>
</organism>
<proteinExistence type="inferred from homology"/>
<evidence type="ECO:0000256" key="19">
    <source>
        <dbReference type="ARBA" id="ARBA00041335"/>
    </source>
</evidence>
<protein>
    <recommendedName>
        <fullName evidence="18">Ectonucleoside triphosphate diphosphohydrolase 1</fullName>
        <ecNumber evidence="7">3.6.1.5</ecNumber>
    </recommendedName>
    <alternativeName>
        <fullName evidence="23">ATP diphosphohydrolase</fullName>
    </alternativeName>
    <alternativeName>
        <fullName evidence="20">Ecto-ATP diphosphohydrolase 1</fullName>
    </alternativeName>
    <alternativeName>
        <fullName evidence="21">Ecto-apyrase</fullName>
    </alternativeName>
    <alternativeName>
        <fullName evidence="19">Lymphoid cell activation antigen</fullName>
    </alternativeName>
    <alternativeName>
        <fullName evidence="22">Nucleoside triphosphate diphosphohydrolase 1</fullName>
    </alternativeName>
</protein>
<evidence type="ECO:0000256" key="4">
    <source>
        <dbReference type="ARBA" id="ARBA00004345"/>
    </source>
</evidence>
<comment type="catalytic activity">
    <reaction evidence="37">
        <text>ITP + H2O = IDP + phosphate + H(+)</text>
        <dbReference type="Rhea" id="RHEA:28330"/>
        <dbReference type="ChEBI" id="CHEBI:15377"/>
        <dbReference type="ChEBI" id="CHEBI:15378"/>
        <dbReference type="ChEBI" id="CHEBI:43474"/>
        <dbReference type="ChEBI" id="CHEBI:58280"/>
        <dbReference type="ChEBI" id="CHEBI:61402"/>
    </reaction>
    <physiologicalReaction direction="left-to-right" evidence="37">
        <dbReference type="Rhea" id="RHEA:28331"/>
    </physiologicalReaction>
</comment>
<evidence type="ECO:0000256" key="30">
    <source>
        <dbReference type="ARBA" id="ARBA00048153"/>
    </source>
</evidence>
<evidence type="ECO:0000256" key="31">
    <source>
        <dbReference type="ARBA" id="ARBA00048279"/>
    </source>
</evidence>
<dbReference type="GO" id="GO:0009134">
    <property type="term" value="P:nucleoside diphosphate catabolic process"/>
    <property type="evidence" value="ECO:0007669"/>
    <property type="project" value="TreeGrafter"/>
</dbReference>
<dbReference type="GO" id="GO:0005524">
    <property type="term" value="F:ATP binding"/>
    <property type="evidence" value="ECO:0007669"/>
    <property type="project" value="UniProtKB-KW"/>
</dbReference>
<evidence type="ECO:0000256" key="39">
    <source>
        <dbReference type="ARBA" id="ARBA00049333"/>
    </source>
</evidence>
<comment type="catalytic activity">
    <reaction evidence="33">
        <text>ATP + H2O = ADP + phosphate + H(+)</text>
        <dbReference type="Rhea" id="RHEA:13065"/>
        <dbReference type="ChEBI" id="CHEBI:15377"/>
        <dbReference type="ChEBI" id="CHEBI:15378"/>
        <dbReference type="ChEBI" id="CHEBI:30616"/>
        <dbReference type="ChEBI" id="CHEBI:43474"/>
        <dbReference type="ChEBI" id="CHEBI:456216"/>
    </reaction>
    <physiologicalReaction direction="left-to-right" evidence="33">
        <dbReference type="Rhea" id="RHEA:13066"/>
    </physiologicalReaction>
</comment>
<evidence type="ECO:0000256" key="1">
    <source>
        <dbReference type="ARBA" id="ARBA00001913"/>
    </source>
</evidence>
<dbReference type="Gene3D" id="3.30.420.150">
    <property type="entry name" value="Exopolyphosphatase. Domain 2"/>
    <property type="match status" value="1"/>
</dbReference>
<dbReference type="CTD" id="953"/>
<evidence type="ECO:0000256" key="13">
    <source>
        <dbReference type="ARBA" id="ARBA00022842"/>
    </source>
</evidence>
<dbReference type="InterPro" id="IPR000407">
    <property type="entry name" value="GDA1_CD39_NTPase"/>
</dbReference>
<evidence type="ECO:0000256" key="6">
    <source>
        <dbReference type="ARBA" id="ARBA00011748"/>
    </source>
</evidence>
<dbReference type="EC" id="3.6.1.5" evidence="7"/>
<keyword evidence="17" id="KW-0325">Glycoprotein</keyword>
<evidence type="ECO:0000256" key="28">
    <source>
        <dbReference type="ARBA" id="ARBA00047940"/>
    </source>
</evidence>
<comment type="catalytic activity">
    <reaction evidence="42">
        <text>ADP + H2O = AMP + phosphate + H(+)</text>
        <dbReference type="Rhea" id="RHEA:61436"/>
        <dbReference type="ChEBI" id="CHEBI:15377"/>
        <dbReference type="ChEBI" id="CHEBI:15378"/>
        <dbReference type="ChEBI" id="CHEBI:43474"/>
        <dbReference type="ChEBI" id="CHEBI:456215"/>
        <dbReference type="ChEBI" id="CHEBI:456216"/>
    </reaction>
    <physiologicalReaction direction="left-to-right" evidence="42">
        <dbReference type="Rhea" id="RHEA:61437"/>
    </physiologicalReaction>
</comment>
<name>A0A8B6ZSZ8_ORYAF</name>
<comment type="catalytic activity">
    <reaction evidence="41">
        <text>UDP + H2O = UMP + phosphate + H(+)</text>
        <dbReference type="Rhea" id="RHEA:64876"/>
        <dbReference type="ChEBI" id="CHEBI:15377"/>
        <dbReference type="ChEBI" id="CHEBI:15378"/>
        <dbReference type="ChEBI" id="CHEBI:43474"/>
        <dbReference type="ChEBI" id="CHEBI:57865"/>
        <dbReference type="ChEBI" id="CHEBI:58223"/>
    </reaction>
    <physiologicalReaction direction="left-to-right" evidence="41">
        <dbReference type="Rhea" id="RHEA:64877"/>
    </physiologicalReaction>
</comment>
<evidence type="ECO:0000256" key="14">
    <source>
        <dbReference type="ARBA" id="ARBA00022989"/>
    </source>
</evidence>
<dbReference type="GO" id="GO:0045134">
    <property type="term" value="F:UDP phosphatase activity"/>
    <property type="evidence" value="ECO:0007669"/>
    <property type="project" value="TreeGrafter"/>
</dbReference>
<dbReference type="GO" id="GO:0004050">
    <property type="term" value="F:apyrase activity"/>
    <property type="evidence" value="ECO:0007669"/>
    <property type="project" value="UniProtKB-EC"/>
</dbReference>
<evidence type="ECO:0000256" key="23">
    <source>
        <dbReference type="ARBA" id="ARBA00044314"/>
    </source>
</evidence>
<keyword evidence="10 44" id="KW-0378">Hydrolase</keyword>
<keyword evidence="15" id="KW-0472">Membrane</keyword>
<dbReference type="GO" id="GO:0004382">
    <property type="term" value="F:GDP phosphatase activity"/>
    <property type="evidence" value="ECO:0007669"/>
    <property type="project" value="TreeGrafter"/>
</dbReference>
<dbReference type="Proteomes" id="UP000694850">
    <property type="component" value="Unplaced"/>
</dbReference>
<evidence type="ECO:0000256" key="18">
    <source>
        <dbReference type="ARBA" id="ARBA00039600"/>
    </source>
</evidence>
<evidence type="ECO:0000256" key="37">
    <source>
        <dbReference type="ARBA" id="ARBA00049189"/>
    </source>
</evidence>
<keyword evidence="11" id="KW-0106">Calcium</keyword>
<comment type="catalytic activity">
    <reaction evidence="39">
        <text>GTP + 2 H2O = GMP + 2 phosphate + 2 H(+)</text>
        <dbReference type="Rhea" id="RHEA:64904"/>
        <dbReference type="ChEBI" id="CHEBI:15377"/>
        <dbReference type="ChEBI" id="CHEBI:15378"/>
        <dbReference type="ChEBI" id="CHEBI:37565"/>
        <dbReference type="ChEBI" id="CHEBI:43474"/>
        <dbReference type="ChEBI" id="CHEBI:58115"/>
    </reaction>
    <physiologicalReaction direction="left-to-right" evidence="39">
        <dbReference type="Rhea" id="RHEA:64905"/>
    </physiologicalReaction>
</comment>
<evidence type="ECO:0000256" key="24">
    <source>
        <dbReference type="ARBA" id="ARBA00045877"/>
    </source>
</evidence>
<comment type="catalytic activity">
    <reaction evidence="27">
        <text>ITP + 2 H2O = IMP + 2 phosphate + 2 H(+)</text>
        <dbReference type="Rhea" id="RHEA:77735"/>
        <dbReference type="ChEBI" id="CHEBI:15377"/>
        <dbReference type="ChEBI" id="CHEBI:15378"/>
        <dbReference type="ChEBI" id="CHEBI:43474"/>
        <dbReference type="ChEBI" id="CHEBI:58053"/>
        <dbReference type="ChEBI" id="CHEBI:61402"/>
    </reaction>
    <physiologicalReaction direction="left-to-right" evidence="27">
        <dbReference type="Rhea" id="RHEA:77736"/>
    </physiologicalReaction>
</comment>
<evidence type="ECO:0000256" key="43">
    <source>
        <dbReference type="PIRSR" id="PIRSR600407-2"/>
    </source>
</evidence>
<comment type="catalytic activity">
    <reaction evidence="26">
        <text>UTP + H2O = UDP + phosphate + H(+)</text>
        <dbReference type="Rhea" id="RHEA:64900"/>
        <dbReference type="ChEBI" id="CHEBI:15377"/>
        <dbReference type="ChEBI" id="CHEBI:15378"/>
        <dbReference type="ChEBI" id="CHEBI:43474"/>
        <dbReference type="ChEBI" id="CHEBI:46398"/>
        <dbReference type="ChEBI" id="CHEBI:58223"/>
    </reaction>
    <physiologicalReaction direction="left-to-right" evidence="26">
        <dbReference type="Rhea" id="RHEA:64901"/>
    </physiologicalReaction>
</comment>
<evidence type="ECO:0000313" key="45">
    <source>
        <dbReference type="Proteomes" id="UP000694850"/>
    </source>
</evidence>
<evidence type="ECO:0000313" key="46">
    <source>
        <dbReference type="RefSeq" id="XP_007938247.2"/>
    </source>
</evidence>
<dbReference type="GO" id="GO:0005901">
    <property type="term" value="C:caveola"/>
    <property type="evidence" value="ECO:0007669"/>
    <property type="project" value="UniProtKB-SubCell"/>
</dbReference>
<evidence type="ECO:0000256" key="7">
    <source>
        <dbReference type="ARBA" id="ARBA00012148"/>
    </source>
</evidence>
<dbReference type="PROSITE" id="PS01238">
    <property type="entry name" value="GDA1_CD39_NTPASE"/>
    <property type="match status" value="1"/>
</dbReference>
<comment type="cofactor">
    <cofactor evidence="2">
        <name>Mg(2+)</name>
        <dbReference type="ChEBI" id="CHEBI:18420"/>
    </cofactor>
</comment>
<keyword evidence="9 43" id="KW-0547">Nucleotide-binding</keyword>
<evidence type="ECO:0000256" key="34">
    <source>
        <dbReference type="ARBA" id="ARBA00048790"/>
    </source>
</evidence>
<comment type="catalytic activity">
    <reaction evidence="32">
        <text>ATP + 2 H2O = AMP + 2 phosphate + 2 H(+)</text>
        <dbReference type="Rhea" id="RHEA:20988"/>
        <dbReference type="ChEBI" id="CHEBI:15377"/>
        <dbReference type="ChEBI" id="CHEBI:15378"/>
        <dbReference type="ChEBI" id="CHEBI:30616"/>
        <dbReference type="ChEBI" id="CHEBI:43474"/>
        <dbReference type="ChEBI" id="CHEBI:456215"/>
    </reaction>
    <physiologicalReaction direction="left-to-right" evidence="32">
        <dbReference type="Rhea" id="RHEA:20989"/>
    </physiologicalReaction>
</comment>
<comment type="catalytic activity">
    <reaction evidence="31">
        <text>IDP + H2O = IMP + phosphate + H(+)</text>
        <dbReference type="Rhea" id="RHEA:35207"/>
        <dbReference type="ChEBI" id="CHEBI:15377"/>
        <dbReference type="ChEBI" id="CHEBI:15378"/>
        <dbReference type="ChEBI" id="CHEBI:43474"/>
        <dbReference type="ChEBI" id="CHEBI:58053"/>
        <dbReference type="ChEBI" id="CHEBI:58280"/>
    </reaction>
    <physiologicalReaction direction="left-to-right" evidence="31">
        <dbReference type="Rhea" id="RHEA:35208"/>
    </physiologicalReaction>
</comment>
<gene>
    <name evidence="46" type="primary">ENTPD1</name>
</gene>
<evidence type="ECO:0000256" key="5">
    <source>
        <dbReference type="ARBA" id="ARBA00009283"/>
    </source>
</evidence>
<evidence type="ECO:0000256" key="27">
    <source>
        <dbReference type="ARBA" id="ARBA00047627"/>
    </source>
</evidence>
<evidence type="ECO:0000256" key="44">
    <source>
        <dbReference type="RuleBase" id="RU003833"/>
    </source>
</evidence>
<comment type="function">
    <text evidence="24">Catalyzes the hydrolysis of both di- and triphosphate nucleotides (NDPs and NTPs) and hydrolyze NTPs to nucleotide monophosphates (NMPs) in two distinct successive phosphate-releasing steps, with NDPs as intermediates and participates in the regulation of extracellular levels of nucleotides. By hydrolyzing proinflammatory ATP and platelet-activating ADP to AMP, it blocks platelet aggregation and supports blood flow.</text>
</comment>
<sequence>MRKDCLSGNQKRSALGAGRILFASLASLSFSSGYQDSRLKKFFSRNGTVILGFIFILSLIVLFAVGLSQNRKTSENFKYGIVFDAGSSHTTMYIYKWSAEKVNDTGLVYEIEACKVKGPGISTYATKLQELPIYLTQCMGRAKELIPKYKHQETPIYLGATAGMRLLSLEDAKLANKILSAVTSLLSSYPFNFRGARIISGSEEGAYGWITINYLLGILKEKQYSKDPSLEKNESQETYGALDLGGASTQITFVPKTVTKNTASKLMKFRLYGKNYSVFTHSYLCYGMDQALLRKLAKDSKNAVLEAYMEPCFHPGYERTVDLHEIYNTTCAWTFKVWLPFNKIRIQGSGNFEKCLQSINELFSISYCRYTSCAFNSVSRPSVHGKFGAFSAYYYVMEFLNLTSDKVSSRDMVNEKMRTFCSTPWEVVNTTFIGVKEKYLSEYCFAGSYILKLLEYYNFTDYWNHIEFMDKINNNAEAGWTLGYMLNLTNIIPAELPPPKPFSRPTYISLMVVFSLVLAAVFILGSVLFHKSWYFWN</sequence>